<feature type="region of interest" description="Disordered" evidence="1">
    <location>
        <begin position="204"/>
        <end position="263"/>
    </location>
</feature>
<evidence type="ECO:0000256" key="1">
    <source>
        <dbReference type="SAM" id="MobiDB-lite"/>
    </source>
</evidence>
<protein>
    <submittedName>
        <fullName evidence="2">Uncharacterized protein</fullName>
    </submittedName>
</protein>
<feature type="compositionally biased region" description="Acidic residues" evidence="1">
    <location>
        <begin position="207"/>
        <end position="221"/>
    </location>
</feature>
<accession>A0A1C7LM33</accession>
<comment type="caution">
    <text evidence="2">The sequence shown here is derived from an EMBL/GenBank/DDBJ whole genome shotgun (WGS) entry which is preliminary data.</text>
</comment>
<proteinExistence type="predicted"/>
<evidence type="ECO:0000313" key="2">
    <source>
        <dbReference type="EMBL" id="OBZ65822.1"/>
    </source>
</evidence>
<gene>
    <name evidence="2" type="ORF">A0H81_14066</name>
</gene>
<sequence length="436" mass="49406">MPMPPPISVESSAAALKAALARFQLWEVDQCRGNSSGVNLEIDLHELSKDDKRTLLDEMESYRSKILDKKLTVSRRNPTHEFVISALIDAMSDTGGHKEWSHCIKRRGIHVFTDQSLYKDIGYGIFPPEVNTPYRDPELRYHRVTPVICWEIMESEWDLRDTASRLICSNSGLVRMVITAEDAVLPRPPKNVEMYTIYAVRQQGEAPDTDSDSEGELEDGEVATLEGKGRPATSSEPDTEDKVDNEDEDENEDTDMEPGSELLYFPEKPFLPRRFRLYRPREGSDLVMSTDANAPLFIQLFPDLDPNAELHIRRTHVDRSFCPFILNKSPNSDDDDEFNFNRERTNDIIAQCNLQKVATQLHAYVRDNQTHQDILVNEASCPSWFPAVHNILLEATRRFGPGIYVTSTGRIGRAKKALIGDNAAERCEPGLAQDDP</sequence>
<feature type="compositionally biased region" description="Acidic residues" evidence="1">
    <location>
        <begin position="237"/>
        <end position="258"/>
    </location>
</feature>
<dbReference type="AlphaFoldDB" id="A0A1C7LM33"/>
<reference evidence="2 3" key="1">
    <citation type="submission" date="2016-03" db="EMBL/GenBank/DDBJ databases">
        <title>Whole genome sequencing of Grifola frondosa 9006-11.</title>
        <authorList>
            <person name="Min B."/>
            <person name="Park H."/>
            <person name="Kim J.-G."/>
            <person name="Cho H."/>
            <person name="Oh Y.-L."/>
            <person name="Kong W.-S."/>
            <person name="Choi I.-G."/>
        </authorList>
    </citation>
    <scope>NUCLEOTIDE SEQUENCE [LARGE SCALE GENOMIC DNA]</scope>
    <source>
        <strain evidence="2 3">9006-11</strain>
    </source>
</reference>
<dbReference type="EMBL" id="LUGG01000038">
    <property type="protein sequence ID" value="OBZ65822.1"/>
    <property type="molecule type" value="Genomic_DNA"/>
</dbReference>
<keyword evidence="3" id="KW-1185">Reference proteome</keyword>
<organism evidence="2 3">
    <name type="scientific">Grifola frondosa</name>
    <name type="common">Maitake</name>
    <name type="synonym">Polyporus frondosus</name>
    <dbReference type="NCBI Taxonomy" id="5627"/>
    <lineage>
        <taxon>Eukaryota</taxon>
        <taxon>Fungi</taxon>
        <taxon>Dikarya</taxon>
        <taxon>Basidiomycota</taxon>
        <taxon>Agaricomycotina</taxon>
        <taxon>Agaricomycetes</taxon>
        <taxon>Polyporales</taxon>
        <taxon>Grifolaceae</taxon>
        <taxon>Grifola</taxon>
    </lineage>
</organism>
<dbReference type="Proteomes" id="UP000092993">
    <property type="component" value="Unassembled WGS sequence"/>
</dbReference>
<name>A0A1C7LM33_GRIFR</name>
<evidence type="ECO:0000313" key="3">
    <source>
        <dbReference type="Proteomes" id="UP000092993"/>
    </source>
</evidence>